<evidence type="ECO:0000313" key="2">
    <source>
        <dbReference type="WBParaSite" id="ALUE_0000673901-mRNA-1"/>
    </source>
</evidence>
<name>A0A0M3HV33_ASCLU</name>
<dbReference type="WBParaSite" id="ALUE_0000673901-mRNA-1">
    <property type="protein sequence ID" value="ALUE_0000673901-mRNA-1"/>
    <property type="gene ID" value="ALUE_0000673901"/>
</dbReference>
<keyword evidence="1" id="KW-1185">Reference proteome</keyword>
<sequence>MSKKVGRRRRVWKSCAARVQVRPLCAILREGMALVACTLSERCDNECGIAFMTKFVPVKQFGGGNCSVDQYRMSREAATVYRHWFSPQKRAL</sequence>
<reference evidence="2" key="1">
    <citation type="submission" date="2017-02" db="UniProtKB">
        <authorList>
            <consortium name="WormBaseParasite"/>
        </authorList>
    </citation>
    <scope>IDENTIFICATION</scope>
</reference>
<proteinExistence type="predicted"/>
<evidence type="ECO:0000313" key="1">
    <source>
        <dbReference type="Proteomes" id="UP000036681"/>
    </source>
</evidence>
<dbReference type="AlphaFoldDB" id="A0A0M3HV33"/>
<dbReference type="Proteomes" id="UP000036681">
    <property type="component" value="Unplaced"/>
</dbReference>
<accession>A0A0M3HV33</accession>
<organism evidence="1 2">
    <name type="scientific">Ascaris lumbricoides</name>
    <name type="common">Giant roundworm</name>
    <dbReference type="NCBI Taxonomy" id="6252"/>
    <lineage>
        <taxon>Eukaryota</taxon>
        <taxon>Metazoa</taxon>
        <taxon>Ecdysozoa</taxon>
        <taxon>Nematoda</taxon>
        <taxon>Chromadorea</taxon>
        <taxon>Rhabditida</taxon>
        <taxon>Spirurina</taxon>
        <taxon>Ascaridomorpha</taxon>
        <taxon>Ascaridoidea</taxon>
        <taxon>Ascarididae</taxon>
        <taxon>Ascaris</taxon>
    </lineage>
</organism>
<protein>
    <submittedName>
        <fullName evidence="2">Integron gene cassette protein</fullName>
    </submittedName>
</protein>